<evidence type="ECO:0000313" key="2">
    <source>
        <dbReference type="Proteomes" id="UP000298225"/>
    </source>
</evidence>
<proteinExistence type="predicted"/>
<sequence length="268" mass="29582">MATNRALRLQSAAEVAADVVLNGHVERWVEGAIFPCEMAFFIATCIANDIECVIESGRQDGYSTEILGDWASRGGQKIVSIDLELEPRRAALCRERLAKWPIELVKGSAYEEFGRHAFAQAGRKLALLADGPKGWPAISMLAAATSESVHVVALHNLIVGCQERRYLQELGGGSDIFYETAIPAPGPRWKQLRERELSIATKARAARSLDASSLGVLVLDEARRSKFRRAWRPEFGLHQPAVVRTLWASGMYAAATKLYGLSYRMLAR</sequence>
<accession>A0A4Y9KWG2</accession>
<name>A0A4Y9KWG2_9BRAD</name>
<protein>
    <submittedName>
        <fullName evidence="1">Uncharacterized protein</fullName>
    </submittedName>
</protein>
<dbReference type="AlphaFoldDB" id="A0A4Y9KWG2"/>
<gene>
    <name evidence="1" type="ORF">E4K66_30060</name>
</gene>
<organism evidence="1 2">
    <name type="scientific">Bradyrhizobium frederickii</name>
    <dbReference type="NCBI Taxonomy" id="2560054"/>
    <lineage>
        <taxon>Bacteria</taxon>
        <taxon>Pseudomonadati</taxon>
        <taxon>Pseudomonadota</taxon>
        <taxon>Alphaproteobacteria</taxon>
        <taxon>Hyphomicrobiales</taxon>
        <taxon>Nitrobacteraceae</taxon>
        <taxon>Bradyrhizobium</taxon>
    </lineage>
</organism>
<reference evidence="1 2" key="1">
    <citation type="submission" date="2019-03" db="EMBL/GenBank/DDBJ databases">
        <title>Bradyrhizobium strains diversity isolated from Chamaecrista fasciculata.</title>
        <authorList>
            <person name="Urquiaga M.C.O."/>
            <person name="Hungria M."/>
            <person name="Delamuta J.R.M."/>
        </authorList>
    </citation>
    <scope>NUCLEOTIDE SEQUENCE [LARGE SCALE GENOMIC DNA]</scope>
    <source>
        <strain evidence="1 2">CNPSo 3424</strain>
    </source>
</reference>
<keyword evidence="2" id="KW-1185">Reference proteome</keyword>
<evidence type="ECO:0000313" key="1">
    <source>
        <dbReference type="EMBL" id="TFV34866.1"/>
    </source>
</evidence>
<dbReference type="OrthoDB" id="8254173at2"/>
<dbReference type="Proteomes" id="UP000298225">
    <property type="component" value="Unassembled WGS sequence"/>
</dbReference>
<dbReference type="RefSeq" id="WP_135171142.1">
    <property type="nucleotide sequence ID" value="NZ_SPQU01000018.1"/>
</dbReference>
<comment type="caution">
    <text evidence="1">The sequence shown here is derived from an EMBL/GenBank/DDBJ whole genome shotgun (WGS) entry which is preliminary data.</text>
</comment>
<dbReference type="EMBL" id="SPQU01000018">
    <property type="protein sequence ID" value="TFV34866.1"/>
    <property type="molecule type" value="Genomic_DNA"/>
</dbReference>